<organism evidence="1">
    <name type="scientific">Candidatus Kentrum sp. FW</name>
    <dbReference type="NCBI Taxonomy" id="2126338"/>
    <lineage>
        <taxon>Bacteria</taxon>
        <taxon>Pseudomonadati</taxon>
        <taxon>Pseudomonadota</taxon>
        <taxon>Gammaproteobacteria</taxon>
        <taxon>Candidatus Kentrum</taxon>
    </lineage>
</organism>
<sequence length="77" mass="8942">MQAIEMEAQVTKNHEVVLDLPKDIKQGTVKVIVMYDKEKEPSPQKKERQFGQFKEVFFIADDFDDELPGTVWLGEQT</sequence>
<reference evidence="1" key="1">
    <citation type="submission" date="2019-02" db="EMBL/GenBank/DDBJ databases">
        <authorList>
            <person name="Gruber-Vodicka R. H."/>
            <person name="Seah K. B. B."/>
        </authorList>
    </citation>
    <scope>NUCLEOTIDE SEQUENCE</scope>
    <source>
        <strain evidence="1">BECK_BZ131</strain>
    </source>
</reference>
<dbReference type="EMBL" id="CAADFE010000025">
    <property type="protein sequence ID" value="VFJ70899.1"/>
    <property type="molecule type" value="Genomic_DNA"/>
</dbReference>
<gene>
    <name evidence="1" type="ORF">BECKFW1821C_GA0114237_102514</name>
</gene>
<proteinExistence type="predicted"/>
<name>A0A450TRJ5_9GAMM</name>
<protein>
    <submittedName>
        <fullName evidence="1">Uncharacterized protein</fullName>
    </submittedName>
</protein>
<evidence type="ECO:0000313" key="1">
    <source>
        <dbReference type="EMBL" id="VFJ70899.1"/>
    </source>
</evidence>
<accession>A0A450TRJ5</accession>
<dbReference type="AlphaFoldDB" id="A0A450TRJ5"/>